<accession>A0A0M0LR48</accession>
<reference evidence="3" key="1">
    <citation type="journal article" date="2015" name="PLoS Genet.">
        <title>Genome Sequence and Transcriptome Analyses of Chrysochromulina tobin: Metabolic Tools for Enhanced Algal Fitness in the Prominent Order Prymnesiales (Haptophyceae).</title>
        <authorList>
            <person name="Hovde B.T."/>
            <person name="Deodato C.R."/>
            <person name="Hunsperger H.M."/>
            <person name="Ryken S.A."/>
            <person name="Yost W."/>
            <person name="Jha R.K."/>
            <person name="Patterson J."/>
            <person name="Monnat R.J. Jr."/>
            <person name="Barlow S.B."/>
            <person name="Starkenburg S.R."/>
            <person name="Cattolico R.A."/>
        </authorList>
    </citation>
    <scope>NUCLEOTIDE SEQUENCE</scope>
    <source>
        <strain evidence="3">CCMP291</strain>
    </source>
</reference>
<feature type="non-terminal residue" evidence="2">
    <location>
        <position position="28"/>
    </location>
</feature>
<dbReference type="AlphaFoldDB" id="A0A0M0LR48"/>
<feature type="region of interest" description="Disordered" evidence="1">
    <location>
        <begin position="1"/>
        <end position="28"/>
    </location>
</feature>
<evidence type="ECO:0000313" key="2">
    <source>
        <dbReference type="EMBL" id="KOO53382.1"/>
    </source>
</evidence>
<name>A0A0M0LR48_9EUKA</name>
<comment type="caution">
    <text evidence="2">The sequence shown here is derived from an EMBL/GenBank/DDBJ whole genome shotgun (WGS) entry which is preliminary data.</text>
</comment>
<dbReference type="EMBL" id="JWZX01000257">
    <property type="protein sequence ID" value="KOO53382.1"/>
    <property type="molecule type" value="Genomic_DNA"/>
</dbReference>
<feature type="non-terminal residue" evidence="2">
    <location>
        <position position="1"/>
    </location>
</feature>
<evidence type="ECO:0000256" key="1">
    <source>
        <dbReference type="SAM" id="MobiDB-lite"/>
    </source>
</evidence>
<organism evidence="2 3">
    <name type="scientific">Chrysochromulina tobinii</name>
    <dbReference type="NCBI Taxonomy" id="1460289"/>
    <lineage>
        <taxon>Eukaryota</taxon>
        <taxon>Haptista</taxon>
        <taxon>Haptophyta</taxon>
        <taxon>Prymnesiophyceae</taxon>
        <taxon>Prymnesiales</taxon>
        <taxon>Chrysochromulinaceae</taxon>
        <taxon>Chrysochromulina</taxon>
    </lineage>
</organism>
<sequence>GGCREGGGRRGGGREGGCSGCGGAPSDK</sequence>
<keyword evidence="3" id="KW-1185">Reference proteome</keyword>
<protein>
    <submittedName>
        <fullName evidence="2">Uncharacterized protein</fullName>
    </submittedName>
</protein>
<gene>
    <name evidence="2" type="ORF">Ctob_014871</name>
</gene>
<feature type="compositionally biased region" description="Gly residues" evidence="1">
    <location>
        <begin position="14"/>
        <end position="28"/>
    </location>
</feature>
<dbReference type="Proteomes" id="UP000037460">
    <property type="component" value="Unassembled WGS sequence"/>
</dbReference>
<proteinExistence type="predicted"/>
<evidence type="ECO:0000313" key="3">
    <source>
        <dbReference type="Proteomes" id="UP000037460"/>
    </source>
</evidence>